<dbReference type="PANTHER" id="PTHR47359">
    <property type="entry name" value="PEPTIDOGLYCAN DL-ENDOPEPTIDASE CWLO"/>
    <property type="match status" value="1"/>
</dbReference>
<name>A0A1H6A4Y3_9ACTN</name>
<keyword evidence="5" id="KW-0812">Transmembrane</keyword>
<organism evidence="7 8">
    <name type="scientific">Thermomonospora echinospora</name>
    <dbReference type="NCBI Taxonomy" id="1992"/>
    <lineage>
        <taxon>Bacteria</taxon>
        <taxon>Bacillati</taxon>
        <taxon>Actinomycetota</taxon>
        <taxon>Actinomycetes</taxon>
        <taxon>Streptosporangiales</taxon>
        <taxon>Thermomonosporaceae</taxon>
        <taxon>Thermomonospora</taxon>
    </lineage>
</organism>
<dbReference type="Proteomes" id="UP000236723">
    <property type="component" value="Unassembled WGS sequence"/>
</dbReference>
<dbReference type="EMBL" id="FNVO01000005">
    <property type="protein sequence ID" value="SEG43491.1"/>
    <property type="molecule type" value="Genomic_DNA"/>
</dbReference>
<keyword evidence="8" id="KW-1185">Reference proteome</keyword>
<evidence type="ECO:0000259" key="6">
    <source>
        <dbReference type="PROSITE" id="PS51935"/>
    </source>
</evidence>
<dbReference type="PROSITE" id="PS51935">
    <property type="entry name" value="NLPC_P60"/>
    <property type="match status" value="1"/>
</dbReference>
<keyword evidence="2" id="KW-0645">Protease</keyword>
<evidence type="ECO:0000313" key="8">
    <source>
        <dbReference type="Proteomes" id="UP000236723"/>
    </source>
</evidence>
<dbReference type="SUPFAM" id="SSF54001">
    <property type="entry name" value="Cysteine proteinases"/>
    <property type="match status" value="1"/>
</dbReference>
<dbReference type="GO" id="GO:0008234">
    <property type="term" value="F:cysteine-type peptidase activity"/>
    <property type="evidence" value="ECO:0007669"/>
    <property type="project" value="UniProtKB-KW"/>
</dbReference>
<gene>
    <name evidence="7" type="ORF">SAMN04489712_105199</name>
</gene>
<feature type="domain" description="NlpC/P60" evidence="6">
    <location>
        <begin position="257"/>
        <end position="387"/>
    </location>
</feature>
<dbReference type="InterPro" id="IPR000064">
    <property type="entry name" value="NLP_P60_dom"/>
</dbReference>
<dbReference type="AlphaFoldDB" id="A0A1H6A4Y3"/>
<accession>A0A1H6A4Y3</accession>
<reference evidence="8" key="1">
    <citation type="submission" date="2016-10" db="EMBL/GenBank/DDBJ databases">
        <authorList>
            <person name="Varghese N."/>
            <person name="Submissions S."/>
        </authorList>
    </citation>
    <scope>NUCLEOTIDE SEQUENCE [LARGE SCALE GENOMIC DNA]</scope>
    <source>
        <strain evidence="8">DSM 43163</strain>
    </source>
</reference>
<keyword evidence="3" id="KW-0378">Hydrolase</keyword>
<evidence type="ECO:0000256" key="3">
    <source>
        <dbReference type="ARBA" id="ARBA00022801"/>
    </source>
</evidence>
<dbReference type="Gene3D" id="3.90.1720.10">
    <property type="entry name" value="endopeptidase domain like (from Nostoc punctiforme)"/>
    <property type="match status" value="1"/>
</dbReference>
<feature type="transmembrane region" description="Helical" evidence="5">
    <location>
        <begin position="12"/>
        <end position="35"/>
    </location>
</feature>
<dbReference type="RefSeq" id="WP_327372770.1">
    <property type="nucleotide sequence ID" value="NZ_FNVO01000005.1"/>
</dbReference>
<sequence length="389" mass="41690">MIRRTRGRTGDEGLATTLLVLYVSLALAAATLLIFKIAEAGDMRTQAQIGADAAALGALEPLRNQAIDLALEGISPSGVGYWMTNTEPEVPAKRYAGENETDLVGEVKLSGRLGTTAKVSTVTRKCQLKNERNLTDKERRALQEGEDLCTGTDGEKGVGRAGKATAVGRLIIPDCVYPPIPGDQLEDGNPDYNRLVCDGVQVWPNGDRDRVAKMFKLRLVDAEDPVAYKGGPDYDDIFPPGQVGPLPQLPELPADASDLIKKILAYAYAQIGKPYLWGGVGPSAFDCSGLIYAAYKSAGVAIPRTTFTQWPFGVRVPGGAEKPGDLIFFNSGPGSGPNRPGHVAMVVDPEKKLMIEARCRLCGPISVTSYANRPNVMGFTRPLARFGKE</sequence>
<comment type="similarity">
    <text evidence="1">Belongs to the peptidase C40 family.</text>
</comment>
<dbReference type="InterPro" id="IPR051794">
    <property type="entry name" value="PG_Endopeptidase_C40"/>
</dbReference>
<keyword evidence="5" id="KW-0472">Membrane</keyword>
<evidence type="ECO:0000256" key="4">
    <source>
        <dbReference type="ARBA" id="ARBA00022807"/>
    </source>
</evidence>
<dbReference type="Pfam" id="PF00877">
    <property type="entry name" value="NLPC_P60"/>
    <property type="match status" value="1"/>
</dbReference>
<dbReference type="InterPro" id="IPR038765">
    <property type="entry name" value="Papain-like_cys_pep_sf"/>
</dbReference>
<evidence type="ECO:0000313" key="7">
    <source>
        <dbReference type="EMBL" id="SEG43491.1"/>
    </source>
</evidence>
<protein>
    <submittedName>
        <fullName evidence="7">NlpC/P60 family protein</fullName>
    </submittedName>
</protein>
<evidence type="ECO:0000256" key="5">
    <source>
        <dbReference type="SAM" id="Phobius"/>
    </source>
</evidence>
<dbReference type="PANTHER" id="PTHR47359:SF3">
    <property type="entry name" value="NLP_P60 DOMAIN-CONTAINING PROTEIN-RELATED"/>
    <property type="match status" value="1"/>
</dbReference>
<evidence type="ECO:0000256" key="1">
    <source>
        <dbReference type="ARBA" id="ARBA00007074"/>
    </source>
</evidence>
<keyword evidence="5" id="KW-1133">Transmembrane helix</keyword>
<dbReference type="GO" id="GO:0006508">
    <property type="term" value="P:proteolysis"/>
    <property type="evidence" value="ECO:0007669"/>
    <property type="project" value="UniProtKB-KW"/>
</dbReference>
<evidence type="ECO:0000256" key="2">
    <source>
        <dbReference type="ARBA" id="ARBA00022670"/>
    </source>
</evidence>
<keyword evidence="4" id="KW-0788">Thiol protease</keyword>
<proteinExistence type="inferred from homology"/>